<keyword evidence="1" id="KW-0540">Nuclease</keyword>
<dbReference type="GO" id="GO:0004519">
    <property type="term" value="F:endonuclease activity"/>
    <property type="evidence" value="ECO:0007669"/>
    <property type="project" value="UniProtKB-KW"/>
</dbReference>
<keyword evidence="1" id="KW-0378">Hydrolase</keyword>
<comment type="caution">
    <text evidence="1">The sequence shown here is derived from an EMBL/GenBank/DDBJ whole genome shotgun (WGS) entry which is preliminary data.</text>
</comment>
<dbReference type="EMBL" id="DAAQZI010000011">
    <property type="protein sequence ID" value="HAE1523174.1"/>
    <property type="molecule type" value="Genomic_DNA"/>
</dbReference>
<protein>
    <submittedName>
        <fullName evidence="1">Bpu10I family restriction endonuclease</fullName>
    </submittedName>
</protein>
<feature type="non-terminal residue" evidence="1">
    <location>
        <position position="95"/>
    </location>
</feature>
<dbReference type="AlphaFoldDB" id="A0A726N6H0"/>
<evidence type="ECO:0000313" key="1">
    <source>
        <dbReference type="EMBL" id="HAE1523174.1"/>
    </source>
</evidence>
<reference evidence="1" key="1">
    <citation type="journal article" date="2018" name="Genome Biol.">
        <title>SKESA: strategic k-mer extension for scrupulous assemblies.</title>
        <authorList>
            <person name="Souvorov A."/>
            <person name="Agarwala R."/>
            <person name="Lipman D.J."/>
        </authorList>
    </citation>
    <scope>NUCLEOTIDE SEQUENCE</scope>
    <source>
        <strain evidence="1">Salmonella enterica</strain>
    </source>
</reference>
<name>A0A726N6H0_SALHA</name>
<accession>A0A726N6H0</accession>
<keyword evidence="1" id="KW-0255">Endonuclease</keyword>
<reference evidence="1" key="2">
    <citation type="submission" date="2019-10" db="EMBL/GenBank/DDBJ databases">
        <authorList>
            <consortium name="NCBI Pathogen Detection Project"/>
        </authorList>
    </citation>
    <scope>NUCLEOTIDE SEQUENCE</scope>
    <source>
        <strain evidence="1">Salmonella enterica</strain>
    </source>
</reference>
<organism evidence="1">
    <name type="scientific">Salmonella hadar</name>
    <dbReference type="NCBI Taxonomy" id="149385"/>
    <lineage>
        <taxon>Bacteria</taxon>
        <taxon>Pseudomonadati</taxon>
        <taxon>Pseudomonadota</taxon>
        <taxon>Gammaproteobacteria</taxon>
        <taxon>Enterobacterales</taxon>
        <taxon>Enterobacteriaceae</taxon>
        <taxon>Salmonella</taxon>
    </lineage>
</organism>
<sequence length="95" mass="11392">MIKNNVFVHGNNILQKLNSKVKYTDRESVLFLEEISRRYEVWKKDNLELKGPFKSSSLEEIQEIICERVKLLNSYKDFLDIQKYAEHFDSRSNLH</sequence>
<gene>
    <name evidence="1" type="ORF">G2993_09665</name>
</gene>
<proteinExistence type="predicted"/>